<organism evidence="4">
    <name type="scientific">Echinostoma caproni</name>
    <dbReference type="NCBI Taxonomy" id="27848"/>
    <lineage>
        <taxon>Eukaryota</taxon>
        <taxon>Metazoa</taxon>
        <taxon>Spiralia</taxon>
        <taxon>Lophotrochozoa</taxon>
        <taxon>Platyhelminthes</taxon>
        <taxon>Trematoda</taxon>
        <taxon>Digenea</taxon>
        <taxon>Plagiorchiida</taxon>
        <taxon>Echinostomata</taxon>
        <taxon>Echinostomatoidea</taxon>
        <taxon>Echinostomatidae</taxon>
        <taxon>Echinostoma</taxon>
    </lineage>
</organism>
<feature type="region of interest" description="Disordered" evidence="1">
    <location>
        <begin position="64"/>
        <end position="94"/>
    </location>
</feature>
<protein>
    <submittedName>
        <fullName evidence="2 4">Uncharacterized protein</fullName>
    </submittedName>
</protein>
<evidence type="ECO:0000256" key="1">
    <source>
        <dbReference type="SAM" id="MobiDB-lite"/>
    </source>
</evidence>
<accession>A0A183B070</accession>
<dbReference type="Proteomes" id="UP000272942">
    <property type="component" value="Unassembled WGS sequence"/>
</dbReference>
<evidence type="ECO:0000313" key="2">
    <source>
        <dbReference type="EMBL" id="VDP89877.1"/>
    </source>
</evidence>
<proteinExistence type="predicted"/>
<name>A0A183B070_9TREM</name>
<evidence type="ECO:0000313" key="4">
    <source>
        <dbReference type="WBParaSite" id="ECPE_0001264101-mRNA-1"/>
    </source>
</evidence>
<dbReference type="EMBL" id="UZAN01053232">
    <property type="protein sequence ID" value="VDP89877.1"/>
    <property type="molecule type" value="Genomic_DNA"/>
</dbReference>
<reference evidence="4" key="1">
    <citation type="submission" date="2016-06" db="UniProtKB">
        <authorList>
            <consortium name="WormBaseParasite"/>
        </authorList>
    </citation>
    <scope>IDENTIFICATION</scope>
</reference>
<gene>
    <name evidence="2" type="ORF">ECPE_LOCUS12605</name>
</gene>
<dbReference type="AlphaFoldDB" id="A0A183B070"/>
<sequence length="94" mass="10180">MDDQRPDRHALRQLALGYLTDPSSVSVPPPPPLSAQVGPNLPNGPTVRPYTAEMNSNQILNTIDHPPVVIHPASSSPPRDAYSTEVSSHRDSHL</sequence>
<keyword evidence="3" id="KW-1185">Reference proteome</keyword>
<evidence type="ECO:0000313" key="3">
    <source>
        <dbReference type="Proteomes" id="UP000272942"/>
    </source>
</evidence>
<reference evidence="2 3" key="2">
    <citation type="submission" date="2018-11" db="EMBL/GenBank/DDBJ databases">
        <authorList>
            <consortium name="Pathogen Informatics"/>
        </authorList>
    </citation>
    <scope>NUCLEOTIDE SEQUENCE [LARGE SCALE GENOMIC DNA]</scope>
    <source>
        <strain evidence="2 3">Egypt</strain>
    </source>
</reference>
<feature type="region of interest" description="Disordered" evidence="1">
    <location>
        <begin position="19"/>
        <end position="51"/>
    </location>
</feature>
<dbReference type="WBParaSite" id="ECPE_0001264101-mRNA-1">
    <property type="protein sequence ID" value="ECPE_0001264101-mRNA-1"/>
    <property type="gene ID" value="ECPE_0001264101"/>
</dbReference>